<keyword evidence="1" id="KW-0812">Transmembrane</keyword>
<organism evidence="2">
    <name type="scientific">viral metagenome</name>
    <dbReference type="NCBI Taxonomy" id="1070528"/>
    <lineage>
        <taxon>unclassified sequences</taxon>
        <taxon>metagenomes</taxon>
        <taxon>organismal metagenomes</taxon>
    </lineage>
</organism>
<name>A0A6C0LIN4_9ZZZZ</name>
<keyword evidence="1" id="KW-0472">Membrane</keyword>
<proteinExistence type="predicted"/>
<reference evidence="2" key="1">
    <citation type="journal article" date="2020" name="Nature">
        <title>Giant virus diversity and host interactions through global metagenomics.</title>
        <authorList>
            <person name="Schulz F."/>
            <person name="Roux S."/>
            <person name="Paez-Espino D."/>
            <person name="Jungbluth S."/>
            <person name="Walsh D.A."/>
            <person name="Denef V.J."/>
            <person name="McMahon K.D."/>
            <person name="Konstantinidis K.T."/>
            <person name="Eloe-Fadrosh E.A."/>
            <person name="Kyrpides N.C."/>
            <person name="Woyke T."/>
        </authorList>
    </citation>
    <scope>NUCLEOTIDE SEQUENCE</scope>
    <source>
        <strain evidence="2">GVMAG-M-3300027804-48</strain>
    </source>
</reference>
<evidence type="ECO:0000256" key="1">
    <source>
        <dbReference type="SAM" id="Phobius"/>
    </source>
</evidence>
<sequence>MFMGFYISYINPRKYYVDYNGTQIIIDGYKKIILDFLFHIVPFFFIYFKYGIEPVFNNIKIIPSILLIILYNLSYCPDKIYHLPKHEIAVVSLLSLVSYILISYYMN</sequence>
<feature type="transmembrane region" description="Helical" evidence="1">
    <location>
        <begin position="88"/>
        <end position="106"/>
    </location>
</feature>
<accession>A0A6C0LIN4</accession>
<evidence type="ECO:0000313" key="2">
    <source>
        <dbReference type="EMBL" id="QHU29728.1"/>
    </source>
</evidence>
<keyword evidence="1" id="KW-1133">Transmembrane helix</keyword>
<dbReference type="AlphaFoldDB" id="A0A6C0LIN4"/>
<feature type="transmembrane region" description="Helical" evidence="1">
    <location>
        <begin position="32"/>
        <end position="52"/>
    </location>
</feature>
<feature type="transmembrane region" description="Helical" evidence="1">
    <location>
        <begin position="58"/>
        <end position="76"/>
    </location>
</feature>
<dbReference type="EMBL" id="MN740494">
    <property type="protein sequence ID" value="QHU29728.1"/>
    <property type="molecule type" value="Genomic_DNA"/>
</dbReference>
<protein>
    <submittedName>
        <fullName evidence="2">Uncharacterized protein</fullName>
    </submittedName>
</protein>